<dbReference type="EMBL" id="JAACJK010000109">
    <property type="protein sequence ID" value="KAF5333212.1"/>
    <property type="molecule type" value="Genomic_DNA"/>
</dbReference>
<evidence type="ECO:0000259" key="3">
    <source>
        <dbReference type="PROSITE" id="PS50114"/>
    </source>
</evidence>
<keyword evidence="1" id="KW-0863">Zinc-finger</keyword>
<reference evidence="4 5" key="1">
    <citation type="journal article" date="2020" name="ISME J.">
        <title>Uncovering the hidden diversity of litter-decomposition mechanisms in mushroom-forming fungi.</title>
        <authorList>
            <person name="Floudas D."/>
            <person name="Bentzer J."/>
            <person name="Ahren D."/>
            <person name="Johansson T."/>
            <person name="Persson P."/>
            <person name="Tunlid A."/>
        </authorList>
    </citation>
    <scope>NUCLEOTIDE SEQUENCE [LARGE SCALE GENOMIC DNA]</scope>
    <source>
        <strain evidence="4 5">CBS 175.51</strain>
    </source>
</reference>
<feature type="region of interest" description="Disordered" evidence="2">
    <location>
        <begin position="321"/>
        <end position="535"/>
    </location>
</feature>
<protein>
    <recommendedName>
        <fullName evidence="3">GATA-type domain-containing protein</fullName>
    </recommendedName>
</protein>
<comment type="caution">
    <text evidence="4">The sequence shown here is derived from an EMBL/GenBank/DDBJ whole genome shotgun (WGS) entry which is preliminary data.</text>
</comment>
<proteinExistence type="predicted"/>
<dbReference type="Gene3D" id="3.30.50.10">
    <property type="entry name" value="Erythroid Transcription Factor GATA-1, subunit A"/>
    <property type="match status" value="1"/>
</dbReference>
<evidence type="ECO:0000256" key="1">
    <source>
        <dbReference type="PROSITE-ProRule" id="PRU00094"/>
    </source>
</evidence>
<feature type="region of interest" description="Disordered" evidence="2">
    <location>
        <begin position="1"/>
        <end position="28"/>
    </location>
</feature>
<evidence type="ECO:0000313" key="4">
    <source>
        <dbReference type="EMBL" id="KAF5333212.1"/>
    </source>
</evidence>
<feature type="compositionally biased region" description="Polar residues" evidence="2">
    <location>
        <begin position="470"/>
        <end position="487"/>
    </location>
</feature>
<feature type="domain" description="GATA-type" evidence="3">
    <location>
        <begin position="275"/>
        <end position="328"/>
    </location>
</feature>
<dbReference type="SUPFAM" id="SSF57716">
    <property type="entry name" value="Glucocorticoid receptor-like (DNA-binding domain)"/>
    <property type="match status" value="1"/>
</dbReference>
<feature type="compositionally biased region" description="Polar residues" evidence="2">
    <location>
        <begin position="446"/>
        <end position="459"/>
    </location>
</feature>
<dbReference type="AlphaFoldDB" id="A0A8H5C101"/>
<dbReference type="OrthoDB" id="515401at2759"/>
<gene>
    <name evidence="4" type="ORF">D9611_002754</name>
</gene>
<evidence type="ECO:0000313" key="5">
    <source>
        <dbReference type="Proteomes" id="UP000541558"/>
    </source>
</evidence>
<dbReference type="Pfam" id="PF00320">
    <property type="entry name" value="GATA"/>
    <property type="match status" value="1"/>
</dbReference>
<feature type="compositionally biased region" description="Polar residues" evidence="2">
    <location>
        <begin position="394"/>
        <end position="411"/>
    </location>
</feature>
<dbReference type="Proteomes" id="UP000541558">
    <property type="component" value="Unassembled WGS sequence"/>
</dbReference>
<dbReference type="InterPro" id="IPR000679">
    <property type="entry name" value="Znf_GATA"/>
</dbReference>
<feature type="compositionally biased region" description="Basic and acidic residues" evidence="2">
    <location>
        <begin position="359"/>
        <end position="368"/>
    </location>
</feature>
<keyword evidence="1" id="KW-0479">Metal-binding</keyword>
<keyword evidence="5" id="KW-1185">Reference proteome</keyword>
<feature type="compositionally biased region" description="Polar residues" evidence="2">
    <location>
        <begin position="524"/>
        <end position="535"/>
    </location>
</feature>
<dbReference type="PROSITE" id="PS50114">
    <property type="entry name" value="GATA_ZN_FINGER_2"/>
    <property type="match status" value="1"/>
</dbReference>
<dbReference type="SMART" id="SM00401">
    <property type="entry name" value="ZnF_GATA"/>
    <property type="match status" value="1"/>
</dbReference>
<dbReference type="GO" id="GO:0008270">
    <property type="term" value="F:zinc ion binding"/>
    <property type="evidence" value="ECO:0007669"/>
    <property type="project" value="UniProtKB-KW"/>
</dbReference>
<keyword evidence="1" id="KW-0862">Zinc</keyword>
<dbReference type="CDD" id="cd00202">
    <property type="entry name" value="ZnF_GATA"/>
    <property type="match status" value="1"/>
</dbReference>
<accession>A0A8H5C101</accession>
<dbReference type="GO" id="GO:0043565">
    <property type="term" value="F:sequence-specific DNA binding"/>
    <property type="evidence" value="ECO:0007669"/>
    <property type="project" value="InterPro"/>
</dbReference>
<name>A0A8H5C101_9AGAR</name>
<feature type="compositionally biased region" description="Low complexity" evidence="2">
    <location>
        <begin position="369"/>
        <end position="387"/>
    </location>
</feature>
<sequence>MDALQFDGYASYSDSSAPRTPSPNQPTLVNMNFPLKQNILDEPSRILFQDSPHDDNAVIVHPENAYGWAGPPPVANFHYSQNNSSRGSLLHDLYSDHDIQEQHQQHHHTPEFPNSEPQFIADNWNQQQQHNSRPNDFQMMRRATFPYVRHDRDETLPPLPQQGGQFFPQQQQHQLHSFSARQQEPLYPDSITLSQPGDHYPSPHTNYQEFDDNTSIKLEDSGSMMMPSQNFYRPPQSSSANMCHPMTMSYLSPHTGLPVQHTDDAASKETQYLRRRCFNCHTTEPPSWRRSTLNPGKIVCNKCGLYERTHLRPRPLRFDELRAGNKARKQNKRTLSPKSRVATAAAAANGGAPGSPNLVKKEPREFGLVRRSSVSSISSAQSGSGASDWDDNVSLYSSGSAPPTSYNSPSISPYPLSRDDSSSPNGGGVSGIRLPNAPLSDIASINPVSGQTESPQLHSSPLADVPNAPSHPSTLTANSPRRSQTSPDAFFAQGPSPAGQEEYFMMRRRTESVGSAHSQHEGSLLSSPAPTPVMS</sequence>
<evidence type="ECO:0000256" key="2">
    <source>
        <dbReference type="SAM" id="MobiDB-lite"/>
    </source>
</evidence>
<dbReference type="GO" id="GO:0006355">
    <property type="term" value="P:regulation of DNA-templated transcription"/>
    <property type="evidence" value="ECO:0007669"/>
    <property type="project" value="InterPro"/>
</dbReference>
<organism evidence="4 5">
    <name type="scientific">Ephemerocybe angulata</name>
    <dbReference type="NCBI Taxonomy" id="980116"/>
    <lineage>
        <taxon>Eukaryota</taxon>
        <taxon>Fungi</taxon>
        <taxon>Dikarya</taxon>
        <taxon>Basidiomycota</taxon>
        <taxon>Agaricomycotina</taxon>
        <taxon>Agaricomycetes</taxon>
        <taxon>Agaricomycetidae</taxon>
        <taxon>Agaricales</taxon>
        <taxon>Agaricineae</taxon>
        <taxon>Psathyrellaceae</taxon>
        <taxon>Ephemerocybe</taxon>
    </lineage>
</organism>
<dbReference type="InterPro" id="IPR013088">
    <property type="entry name" value="Znf_NHR/GATA"/>
</dbReference>